<evidence type="ECO:0000313" key="2">
    <source>
        <dbReference type="Proteomes" id="UP000001847"/>
    </source>
</evidence>
<dbReference type="Proteomes" id="UP000001847">
    <property type="component" value="Chromosome I"/>
</dbReference>
<protein>
    <recommendedName>
        <fullName evidence="3">SbsA Ig-like domain-containing protein</fullName>
    </recommendedName>
</protein>
<reference evidence="1 2" key="1">
    <citation type="journal article" date="2008" name="PLoS ONE">
        <title>Genome sequence of the saprophyte Leptospira biflexa provides insights into the evolution of Leptospira and the pathogenesis of leptospirosis.</title>
        <authorList>
            <person name="Picardeau M."/>
            <person name="Bulach D.M."/>
            <person name="Bouchier C."/>
            <person name="Zuerner R.L."/>
            <person name="Zidane N."/>
            <person name="Wilson P.J."/>
            <person name="Creno S."/>
            <person name="Kuczek E.S."/>
            <person name="Bommezzadri S."/>
            <person name="Davis J.C."/>
            <person name="McGrath A."/>
            <person name="Johnson M.J."/>
            <person name="Boursaux-Eude C."/>
            <person name="Seemann T."/>
            <person name="Rouy Z."/>
            <person name="Coppel R.L."/>
            <person name="Rood J.I."/>
            <person name="Lajus A."/>
            <person name="Davies J.K."/>
            <person name="Medigue C."/>
            <person name="Adler B."/>
        </authorList>
    </citation>
    <scope>NUCLEOTIDE SEQUENCE [LARGE SCALE GENOMIC DNA]</scope>
    <source>
        <strain evidence="2">Patoc 1 / ATCC 23582 / Paris</strain>
    </source>
</reference>
<sequence>MKSAPWTICIVGIYFLLHCHSKMGTSQDWLSLFVNEDSPKVISFTPSSGSDHVSPKTEISILWSQPMEIQSCVSAFSLEPNTRGNFETTDLSLKFFPNEELSPIGYMIRLSKQCENKKGKDLDRVYSIPFSVKLGPTLPPPYIESFLISIGNTEECLSGGQIADRILGEVDSACLGNPEPSPMTIRFSKPMDQREVQLGLRLEPYGSFHLEWTDPNQVQIRFDEFLESQTRYQLILSSGISALDGSKIQNPVSLDFFIGEGPRPPEVIGFGLASQNCGLGIQELGSMTGARWDSISCFWSRGLAILSPHDYKFRGGDNGSGESGSPNACADVSTDNFKLFFDQYVDPISVISSSRLTKISPPTSNIRLATWEWGHCQNTFPYGCREITYSFAESEASCNGSVFGNNTTGGDFNLASSILAPNFYPYYEFRLDAEVRSVTGKRMASPFVIQMEAK</sequence>
<evidence type="ECO:0008006" key="3">
    <source>
        <dbReference type="Google" id="ProtNLM"/>
    </source>
</evidence>
<gene>
    <name evidence="1" type="ordered locus">LEPBI_I0988</name>
</gene>
<dbReference type="AlphaFoldDB" id="B0SMG8"/>
<dbReference type="RefSeq" id="WP_012387994.1">
    <property type="nucleotide sequence ID" value="NC_010602.1"/>
</dbReference>
<dbReference type="KEGG" id="lbi:LEPBI_I0988"/>
<dbReference type="BioCyc" id="LBIF456481:LEPBI_RS04855-MONOMER"/>
<proteinExistence type="predicted"/>
<keyword evidence="2" id="KW-1185">Reference proteome</keyword>
<dbReference type="EMBL" id="CP000786">
    <property type="protein sequence ID" value="ABZ97112.1"/>
    <property type="molecule type" value="Genomic_DNA"/>
</dbReference>
<organism evidence="1 2">
    <name type="scientific">Leptospira biflexa serovar Patoc (strain Patoc 1 / ATCC 23582 / Paris)</name>
    <dbReference type="NCBI Taxonomy" id="456481"/>
    <lineage>
        <taxon>Bacteria</taxon>
        <taxon>Pseudomonadati</taxon>
        <taxon>Spirochaetota</taxon>
        <taxon>Spirochaetia</taxon>
        <taxon>Leptospirales</taxon>
        <taxon>Leptospiraceae</taxon>
        <taxon>Leptospira</taxon>
    </lineage>
</organism>
<evidence type="ECO:0000313" key="1">
    <source>
        <dbReference type="EMBL" id="ABZ97112.1"/>
    </source>
</evidence>
<dbReference type="STRING" id="456481.LEPBI_I0988"/>
<name>B0SMG8_LEPBP</name>
<accession>B0SMG8</accession>
<dbReference type="HOGENOM" id="CLU_602429_0_0_12"/>
<dbReference type="OrthoDB" id="343030at2"/>